<proteinExistence type="inferred from homology"/>
<dbReference type="GO" id="GO:0030288">
    <property type="term" value="C:outer membrane-bounded periplasmic space"/>
    <property type="evidence" value="ECO:0007669"/>
    <property type="project" value="InterPro"/>
</dbReference>
<dbReference type="AlphaFoldDB" id="A0A662D6R6"/>
<gene>
    <name evidence="4" type="ORF">DRI96_06715</name>
</gene>
<dbReference type="PANTHER" id="PTHR33376:SF7">
    <property type="entry name" value="C4-DICARBOXYLATE-BINDING PROTEIN DCTB"/>
    <property type="match status" value="1"/>
</dbReference>
<protein>
    <submittedName>
        <fullName evidence="4">C4-dicarboxylate ABC transporter substrate-binding protein</fullName>
    </submittedName>
</protein>
<dbReference type="Pfam" id="PF03480">
    <property type="entry name" value="DctP"/>
    <property type="match status" value="1"/>
</dbReference>
<comment type="similarity">
    <text evidence="1">Belongs to the bacterial solute-binding protein 7 family.</text>
</comment>
<evidence type="ECO:0000256" key="2">
    <source>
        <dbReference type="ARBA" id="ARBA00022448"/>
    </source>
</evidence>
<organism evidence="4 5">
    <name type="scientific">Aerophobetes bacterium</name>
    <dbReference type="NCBI Taxonomy" id="2030807"/>
    <lineage>
        <taxon>Bacteria</taxon>
        <taxon>Candidatus Aerophobota</taxon>
    </lineage>
</organism>
<evidence type="ECO:0000313" key="5">
    <source>
        <dbReference type="Proteomes" id="UP000267654"/>
    </source>
</evidence>
<keyword evidence="3" id="KW-0732">Signal</keyword>
<keyword evidence="2" id="KW-0813">Transport</keyword>
<dbReference type="InterPro" id="IPR038404">
    <property type="entry name" value="TRAP_DctP_sf"/>
</dbReference>
<evidence type="ECO:0000313" key="4">
    <source>
        <dbReference type="EMBL" id="RLE11135.1"/>
    </source>
</evidence>
<dbReference type="GO" id="GO:0055085">
    <property type="term" value="P:transmembrane transport"/>
    <property type="evidence" value="ECO:0007669"/>
    <property type="project" value="InterPro"/>
</dbReference>
<dbReference type="NCBIfam" id="NF037995">
    <property type="entry name" value="TRAP_S1"/>
    <property type="match status" value="1"/>
</dbReference>
<accession>A0A662D6R6</accession>
<dbReference type="InterPro" id="IPR004682">
    <property type="entry name" value="TRAP_DctP"/>
</dbReference>
<dbReference type="InterPro" id="IPR018389">
    <property type="entry name" value="DctP_fam"/>
</dbReference>
<reference evidence="4 5" key="1">
    <citation type="submission" date="2018-06" db="EMBL/GenBank/DDBJ databases">
        <title>Extensive metabolic versatility and redundancy in microbially diverse, dynamic hydrothermal sediments.</title>
        <authorList>
            <person name="Dombrowski N."/>
            <person name="Teske A."/>
            <person name="Baker B.J."/>
        </authorList>
    </citation>
    <scope>NUCLEOTIDE SEQUENCE [LARGE SCALE GENOMIC DNA]</scope>
    <source>
        <strain evidence="4">B19_G9</strain>
    </source>
</reference>
<comment type="caution">
    <text evidence="4">The sequence shown here is derived from an EMBL/GenBank/DDBJ whole genome shotgun (WGS) entry which is preliminary data.</text>
</comment>
<dbReference type="Gene3D" id="3.40.190.170">
    <property type="entry name" value="Bacterial extracellular solute-binding protein, family 7"/>
    <property type="match status" value="1"/>
</dbReference>
<dbReference type="PIRSF" id="PIRSF006470">
    <property type="entry name" value="DctB"/>
    <property type="match status" value="1"/>
</dbReference>
<evidence type="ECO:0000256" key="1">
    <source>
        <dbReference type="ARBA" id="ARBA00009023"/>
    </source>
</evidence>
<dbReference type="NCBIfam" id="TIGR00787">
    <property type="entry name" value="dctP"/>
    <property type="match status" value="1"/>
</dbReference>
<sequence>MRKKKILIGLVCILAFSLAFGVFSSLSWGAQKPIVIRYAHGDPPNPVKSSAHADAVLFKSYVEDHSGGRIKVEIYPACELGSEREMLEGVQMGSIQITNVSEGTVGIFFPEILATAIPYAFRTYNEAWYTLDSPFMRKLMEEMRKKTGIRCLDVNQNGFRNFSNDVRPIHTPADLKGLKIRTMEHRGHMKMVEALGAHPVPIAWGELYTALQQKIVDGQENPPSLVLVMKFYEVQKYYTLDGHIYSIDFTFINDNFYNSLPPDLRQIVFEGADISGLFHRGAETYTSNCIALGELKKHGMQIYVPTAKEIALFRDKCQQPVIDWIKTQIDPKWVDGFIQTIEEVKEKLKAPGPGEAGFGLNTASAK</sequence>
<name>A0A662D6R6_UNCAE</name>
<evidence type="ECO:0000256" key="3">
    <source>
        <dbReference type="ARBA" id="ARBA00022729"/>
    </source>
</evidence>
<dbReference type="PANTHER" id="PTHR33376">
    <property type="match status" value="1"/>
</dbReference>
<dbReference type="EMBL" id="QMQB01000275">
    <property type="protein sequence ID" value="RLE11135.1"/>
    <property type="molecule type" value="Genomic_DNA"/>
</dbReference>
<dbReference type="Proteomes" id="UP000267654">
    <property type="component" value="Unassembled WGS sequence"/>
</dbReference>